<dbReference type="OrthoDB" id="7064861at2"/>
<sequence>MAKWIIAALTALLLVTNGFWLYTIVDQANAGKYRQQERYEAKHRIAVLEKACSRLFGGMTREEASRLLGELAPGDEPFEKEGHLNTTWLSLELDRNGHVRACR</sequence>
<name>A0A1G9DQX3_9GAMM</name>
<organism evidence="1 2">
    <name type="scientific">Microbulbifer yueqingensis</name>
    <dbReference type="NCBI Taxonomy" id="658219"/>
    <lineage>
        <taxon>Bacteria</taxon>
        <taxon>Pseudomonadati</taxon>
        <taxon>Pseudomonadota</taxon>
        <taxon>Gammaproteobacteria</taxon>
        <taxon>Cellvibrionales</taxon>
        <taxon>Microbulbiferaceae</taxon>
        <taxon>Microbulbifer</taxon>
    </lineage>
</organism>
<protein>
    <submittedName>
        <fullName evidence="1">Uncharacterized protein</fullName>
    </submittedName>
</protein>
<dbReference type="STRING" id="658219.SAMN05216212_2921"/>
<keyword evidence="2" id="KW-1185">Reference proteome</keyword>
<dbReference type="AlphaFoldDB" id="A0A1G9DQX3"/>
<dbReference type="Proteomes" id="UP000199305">
    <property type="component" value="Unassembled WGS sequence"/>
</dbReference>
<evidence type="ECO:0000313" key="1">
    <source>
        <dbReference type="EMBL" id="SDK66287.1"/>
    </source>
</evidence>
<dbReference type="RefSeq" id="WP_091515905.1">
    <property type="nucleotide sequence ID" value="NZ_FNFH01000006.1"/>
</dbReference>
<evidence type="ECO:0000313" key="2">
    <source>
        <dbReference type="Proteomes" id="UP000199305"/>
    </source>
</evidence>
<gene>
    <name evidence="1" type="ORF">SAMN05216212_2921</name>
</gene>
<reference evidence="2" key="1">
    <citation type="submission" date="2016-10" db="EMBL/GenBank/DDBJ databases">
        <authorList>
            <person name="Varghese N."/>
            <person name="Submissions S."/>
        </authorList>
    </citation>
    <scope>NUCLEOTIDE SEQUENCE [LARGE SCALE GENOMIC DNA]</scope>
    <source>
        <strain evidence="2">CGMCC 1.10658</strain>
    </source>
</reference>
<dbReference type="EMBL" id="FNFH01000006">
    <property type="protein sequence ID" value="SDK66287.1"/>
    <property type="molecule type" value="Genomic_DNA"/>
</dbReference>
<accession>A0A1G9DQX3</accession>
<proteinExistence type="predicted"/>